<dbReference type="Gene3D" id="3.60.15.10">
    <property type="entry name" value="Ribonuclease Z/Hydroxyacylglutathione hydrolase-like"/>
    <property type="match status" value="1"/>
</dbReference>
<dbReference type="STRING" id="74969.FAD_0157"/>
<dbReference type="KEGG" id="fai:FAD_0157"/>
<dbReference type="Proteomes" id="UP000192050">
    <property type="component" value="Chromosome"/>
</dbReference>
<dbReference type="SUPFAM" id="SSF56281">
    <property type="entry name" value="Metallo-hydrolase/oxidoreductase"/>
    <property type="match status" value="1"/>
</dbReference>
<dbReference type="InterPro" id="IPR036866">
    <property type="entry name" value="RibonucZ/Hydroxyglut_hydro"/>
</dbReference>
<dbReference type="AlphaFoldDB" id="A0A1V0N1V7"/>
<dbReference type="InterPro" id="IPR050855">
    <property type="entry name" value="NDM-1-like"/>
</dbReference>
<dbReference type="PANTHER" id="PTHR42951:SF18">
    <property type="entry name" value="METALLO-HYDROLASE MJ0296-RELATED"/>
    <property type="match status" value="1"/>
</dbReference>
<evidence type="ECO:0000313" key="3">
    <source>
        <dbReference type="Proteomes" id="UP000192050"/>
    </source>
</evidence>
<dbReference type="EMBL" id="CP015363">
    <property type="protein sequence ID" value="ARD84087.1"/>
    <property type="molecule type" value="Genomic_DNA"/>
</dbReference>
<dbReference type="InterPro" id="IPR001279">
    <property type="entry name" value="Metallo-B-lactamas"/>
</dbReference>
<keyword evidence="3" id="KW-1185">Reference proteome</keyword>
<sequence>MIIPNTVVNVYVIKYMGTVIQIDAGIKSDANKVINFYKDSGLNPDYILITAVDYIHVGALRDIYDVYNPKIYVPKREMGSMKNGPTLRGILEVEGKGLQFEGIQHVYSYNKMDIDFLEVIGTPGYTMDNVSIYFRDKNSLFVGDSIIIKRNKIKIDSMFTQNMQMARSSLDKIKEFCPATLFPSHGNPYRCE</sequence>
<evidence type="ECO:0000259" key="1">
    <source>
        <dbReference type="SMART" id="SM00849"/>
    </source>
</evidence>
<evidence type="ECO:0000313" key="2">
    <source>
        <dbReference type="EMBL" id="ARD84087.1"/>
    </source>
</evidence>
<dbReference type="PANTHER" id="PTHR42951">
    <property type="entry name" value="METALLO-BETA-LACTAMASE DOMAIN-CONTAINING"/>
    <property type="match status" value="1"/>
</dbReference>
<reference evidence="2 3" key="1">
    <citation type="submission" date="2011-10" db="EMBL/GenBank/DDBJ databases">
        <title>Metabolic and evolutionary patterns in the extreme acidophile Ferroplasma acidiphilum.</title>
        <authorList>
            <person name="Golyshina O.V."/>
            <person name="Kozyavkin S.A."/>
            <person name="Tatusov R.L."/>
            <person name="Slesarev A.I."/>
            <person name="Golyshin P.N."/>
        </authorList>
    </citation>
    <scope>NUCLEOTIDE SEQUENCE [LARGE SCALE GENOMIC DNA]</scope>
    <source>
        <strain evidence="3">Y</strain>
    </source>
</reference>
<dbReference type="Pfam" id="PF00753">
    <property type="entry name" value="Lactamase_B"/>
    <property type="match status" value="1"/>
</dbReference>
<feature type="domain" description="Metallo-beta-lactamase" evidence="1">
    <location>
        <begin position="7"/>
        <end position="185"/>
    </location>
</feature>
<protein>
    <submittedName>
        <fullName evidence="2">Beta-lactamase, type II</fullName>
    </submittedName>
</protein>
<proteinExistence type="predicted"/>
<accession>A0A1V0N1V7</accession>
<dbReference type="SMART" id="SM00849">
    <property type="entry name" value="Lactamase_B"/>
    <property type="match status" value="1"/>
</dbReference>
<gene>
    <name evidence="2" type="ORF">FAD_0157</name>
</gene>
<organism evidence="2 3">
    <name type="scientific">Ferroplasma acidiphilum</name>
    <dbReference type="NCBI Taxonomy" id="74969"/>
    <lineage>
        <taxon>Archaea</taxon>
        <taxon>Methanobacteriati</taxon>
        <taxon>Thermoplasmatota</taxon>
        <taxon>Thermoplasmata</taxon>
        <taxon>Thermoplasmatales</taxon>
        <taxon>Ferroplasmaceae</taxon>
        <taxon>Ferroplasma</taxon>
    </lineage>
</organism>
<name>A0A1V0N1V7_9ARCH</name>